<dbReference type="OrthoDB" id="3874262at2"/>
<reference evidence="2 3" key="1">
    <citation type="submission" date="2019-06" db="EMBL/GenBank/DDBJ databases">
        <title>Amycolatopsis alkalitolerans sp. nov., isolated from Gastrodia elata Blume.</title>
        <authorList>
            <person name="Narsing Rao M.P."/>
            <person name="Li W.J."/>
        </authorList>
    </citation>
    <scope>NUCLEOTIDE SEQUENCE [LARGE SCALE GENOMIC DNA]</scope>
    <source>
        <strain evidence="2 3">SYSUP0005</strain>
    </source>
</reference>
<sequence>MEDTNRSRQTLGRAKFFVAAYGLLSVVVLGIVATLAVTGHPVTAFMWGRSGGVLASAAVAYWLTLLAARGRRWAYVRVRIISIVVPVAIVAIDSIPGALPPWFVALQVVCALAMAGAAFSLPRKGSQAYTSS</sequence>
<keyword evidence="1" id="KW-1133">Transmembrane helix</keyword>
<evidence type="ECO:0000256" key="1">
    <source>
        <dbReference type="SAM" id="Phobius"/>
    </source>
</evidence>
<proteinExistence type="predicted"/>
<dbReference type="AlphaFoldDB" id="A0A5C4M664"/>
<gene>
    <name evidence="2" type="ORF">FG385_13285</name>
</gene>
<keyword evidence="1" id="KW-0812">Transmembrane</keyword>
<organism evidence="2 3">
    <name type="scientific">Amycolatopsis alkalitolerans</name>
    <dbReference type="NCBI Taxonomy" id="2547244"/>
    <lineage>
        <taxon>Bacteria</taxon>
        <taxon>Bacillati</taxon>
        <taxon>Actinomycetota</taxon>
        <taxon>Actinomycetes</taxon>
        <taxon>Pseudonocardiales</taxon>
        <taxon>Pseudonocardiaceae</taxon>
        <taxon>Amycolatopsis</taxon>
    </lineage>
</organism>
<name>A0A5C4M664_9PSEU</name>
<keyword evidence="3" id="KW-1185">Reference proteome</keyword>
<evidence type="ECO:0000313" key="3">
    <source>
        <dbReference type="Proteomes" id="UP000305546"/>
    </source>
</evidence>
<dbReference type="RefSeq" id="WP_139096997.1">
    <property type="nucleotide sequence ID" value="NZ_VDFW01000009.1"/>
</dbReference>
<feature type="transmembrane region" description="Helical" evidence="1">
    <location>
        <begin position="44"/>
        <end position="66"/>
    </location>
</feature>
<dbReference type="Proteomes" id="UP000305546">
    <property type="component" value="Unassembled WGS sequence"/>
</dbReference>
<feature type="transmembrane region" description="Helical" evidence="1">
    <location>
        <begin position="102"/>
        <end position="121"/>
    </location>
</feature>
<dbReference type="EMBL" id="VDFW01000009">
    <property type="protein sequence ID" value="TNC26131.1"/>
    <property type="molecule type" value="Genomic_DNA"/>
</dbReference>
<feature type="transmembrane region" description="Helical" evidence="1">
    <location>
        <begin position="78"/>
        <end position="96"/>
    </location>
</feature>
<accession>A0A5C4M664</accession>
<feature type="transmembrane region" description="Helical" evidence="1">
    <location>
        <begin position="16"/>
        <end position="38"/>
    </location>
</feature>
<comment type="caution">
    <text evidence="2">The sequence shown here is derived from an EMBL/GenBank/DDBJ whole genome shotgun (WGS) entry which is preliminary data.</text>
</comment>
<protein>
    <submittedName>
        <fullName evidence="2">Uncharacterized protein</fullName>
    </submittedName>
</protein>
<evidence type="ECO:0000313" key="2">
    <source>
        <dbReference type="EMBL" id="TNC26131.1"/>
    </source>
</evidence>
<keyword evidence="1" id="KW-0472">Membrane</keyword>